<evidence type="ECO:0000313" key="3">
    <source>
        <dbReference type="EMBL" id="AEM69484.1"/>
    </source>
</evidence>
<dbReference type="AlphaFoldDB" id="G2PRN5"/>
<dbReference type="EMBL" id="CP002999">
    <property type="protein sequence ID" value="AEM69484.1"/>
    <property type="molecule type" value="Genomic_DNA"/>
</dbReference>
<organism evidence="3 4">
    <name type="scientific">Allomuricauda ruestringensis (strain DSM 13258 / CIP 107369 / LMG 19739 / B1)</name>
    <name type="common">Muricauda ruestringensis</name>
    <dbReference type="NCBI Taxonomy" id="886377"/>
    <lineage>
        <taxon>Bacteria</taxon>
        <taxon>Pseudomonadati</taxon>
        <taxon>Bacteroidota</taxon>
        <taxon>Flavobacteriia</taxon>
        <taxon>Flavobacteriales</taxon>
        <taxon>Flavobacteriaceae</taxon>
        <taxon>Flagellimonas</taxon>
    </lineage>
</organism>
<accession>G2PRN5</accession>
<dbReference type="CDD" id="cd00293">
    <property type="entry name" value="USP-like"/>
    <property type="match status" value="1"/>
</dbReference>
<dbReference type="PRINTS" id="PR01438">
    <property type="entry name" value="UNVRSLSTRESS"/>
</dbReference>
<dbReference type="PANTHER" id="PTHR46268:SF6">
    <property type="entry name" value="UNIVERSAL STRESS PROTEIN UP12"/>
    <property type="match status" value="1"/>
</dbReference>
<comment type="similarity">
    <text evidence="1">Belongs to the universal stress protein A family.</text>
</comment>
<dbReference type="InterPro" id="IPR006015">
    <property type="entry name" value="Universal_stress_UspA"/>
</dbReference>
<dbReference type="SUPFAM" id="SSF52402">
    <property type="entry name" value="Adenine nucleotide alpha hydrolases-like"/>
    <property type="match status" value="1"/>
</dbReference>
<protein>
    <submittedName>
        <fullName evidence="3">UspA domain-containing protein</fullName>
    </submittedName>
</protein>
<evidence type="ECO:0000313" key="4">
    <source>
        <dbReference type="Proteomes" id="UP000008908"/>
    </source>
</evidence>
<sequence length="291" mass="33016">MIVLGKKLMGPIVCATDCSNNAAAALKMANTLSEKLDSRLLVLHVFDLNVALLTPLSMTYAKMEKEAFEENRKKLVDFYKKHLGQIKDGTKLQLMVRENAMVNDAIIDVVTEFDASLVIMGTKGSNAFRNLVMGSNAKKMIQESPCPFLMVPPTTDKFSIEQIAYASDFEDTDIHAIDWLIKTMAGPDQAFVKIIHVSTLDWEKGEEQMRCFQKKLRHKVKYEKLGFELIYSDNVSSALEQCAKRREMDVLVMLERNNKSVLSPFAHKDFVKQMMSKTQLPLLSLNKNLFH</sequence>
<dbReference type="PANTHER" id="PTHR46268">
    <property type="entry name" value="STRESS RESPONSE PROTEIN NHAX"/>
    <property type="match status" value="1"/>
</dbReference>
<dbReference type="KEGG" id="mrs:Murru_0430"/>
<dbReference type="HOGENOM" id="CLU_049301_2_4_10"/>
<dbReference type="Pfam" id="PF00582">
    <property type="entry name" value="Usp"/>
    <property type="match status" value="1"/>
</dbReference>
<proteinExistence type="inferred from homology"/>
<name>G2PRN5_ALLRU</name>
<evidence type="ECO:0000256" key="1">
    <source>
        <dbReference type="ARBA" id="ARBA00008791"/>
    </source>
</evidence>
<evidence type="ECO:0000259" key="2">
    <source>
        <dbReference type="Pfam" id="PF00582"/>
    </source>
</evidence>
<dbReference type="eggNOG" id="COG0589">
    <property type="taxonomic scope" value="Bacteria"/>
</dbReference>
<reference evidence="4" key="1">
    <citation type="submission" date="2011-08" db="EMBL/GenBank/DDBJ databases">
        <title>The complete genome of Muricauda ruestringensis DSM 13258.</title>
        <authorList>
            <person name="Lucas S."/>
            <person name="Han J."/>
            <person name="Lapidus A."/>
            <person name="Bruce D."/>
            <person name="Goodwin L."/>
            <person name="Pitluck S."/>
            <person name="Peters L."/>
            <person name="Kyrpides N."/>
            <person name="Mavromatis K."/>
            <person name="Ivanova N."/>
            <person name="Ovchinnikova G."/>
            <person name="Teshima H."/>
            <person name="Detter J.C."/>
            <person name="Tapia R."/>
            <person name="Han C."/>
            <person name="Land M."/>
            <person name="Hauser L."/>
            <person name="Markowitz V."/>
            <person name="Cheng J.-F."/>
            <person name="Hugenholtz P."/>
            <person name="Woyke T."/>
            <person name="Wu D."/>
            <person name="Spring S."/>
            <person name="Schroeder M."/>
            <person name="Brambilla E."/>
            <person name="Klenk H.-P."/>
            <person name="Eisen J.A."/>
        </authorList>
    </citation>
    <scope>NUCLEOTIDE SEQUENCE [LARGE SCALE GENOMIC DNA]</scope>
    <source>
        <strain evidence="4">DSM 13258 / LMG 19739 / B1</strain>
    </source>
</reference>
<dbReference type="STRING" id="886377.Murru_0430"/>
<dbReference type="InterPro" id="IPR006016">
    <property type="entry name" value="UspA"/>
</dbReference>
<reference evidence="3 4" key="2">
    <citation type="journal article" date="2012" name="Stand. Genomic Sci.">
        <title>Complete genome sequence of the facultatively anaerobic, appendaged bacterium Muricauda ruestringensis type strain (B1(T)).</title>
        <authorList>
            <person name="Huntemann M."/>
            <person name="Teshima H."/>
            <person name="Lapidus A."/>
            <person name="Nolan M."/>
            <person name="Lucas S."/>
            <person name="Hammon N."/>
            <person name="Deshpande S."/>
            <person name="Cheng J.F."/>
            <person name="Tapia R."/>
            <person name="Goodwin L.A."/>
            <person name="Pitluck S."/>
            <person name="Liolios K."/>
            <person name="Pagani I."/>
            <person name="Ivanova N."/>
            <person name="Mavromatis K."/>
            <person name="Mikhailova N."/>
            <person name="Pati A."/>
            <person name="Chen A."/>
            <person name="Palaniappan K."/>
            <person name="Land M."/>
            <person name="Hauser L."/>
            <person name="Pan C."/>
            <person name="Brambilla E.M."/>
            <person name="Rohde M."/>
            <person name="Spring S."/>
            <person name="Goker M."/>
            <person name="Detter J.C."/>
            <person name="Bristow J."/>
            <person name="Eisen J.A."/>
            <person name="Markowitz V."/>
            <person name="Hugenholtz P."/>
            <person name="Kyrpides N.C."/>
            <person name="Klenk H.P."/>
            <person name="Woyke T."/>
        </authorList>
    </citation>
    <scope>NUCLEOTIDE SEQUENCE [LARGE SCALE GENOMIC DNA]</scope>
    <source>
        <strain evidence="4">DSM 13258 / LMG 19739 / B1</strain>
    </source>
</reference>
<dbReference type="Proteomes" id="UP000008908">
    <property type="component" value="Chromosome"/>
</dbReference>
<feature type="domain" description="UspA" evidence="2">
    <location>
        <begin position="11"/>
        <end position="152"/>
    </location>
</feature>
<keyword evidence="4" id="KW-1185">Reference proteome</keyword>
<dbReference type="Gene3D" id="3.40.50.12370">
    <property type="match status" value="1"/>
</dbReference>
<gene>
    <name evidence="3" type="ordered locus">Murru_0430</name>
</gene>